<dbReference type="GO" id="GO:0016020">
    <property type="term" value="C:membrane"/>
    <property type="evidence" value="ECO:0007669"/>
    <property type="project" value="TreeGrafter"/>
</dbReference>
<keyword evidence="6 8" id="KW-0505">Motor protein</keyword>
<evidence type="ECO:0000259" key="12">
    <source>
        <dbReference type="PROSITE" id="PS51456"/>
    </source>
</evidence>
<dbReference type="PRINTS" id="PR00193">
    <property type="entry name" value="MYOSINHEAVY"/>
</dbReference>
<dbReference type="GO" id="GO:0051015">
    <property type="term" value="F:actin filament binding"/>
    <property type="evidence" value="ECO:0007669"/>
    <property type="project" value="TreeGrafter"/>
</dbReference>
<accession>A0A316U580</accession>
<feature type="coiled-coil region" evidence="9">
    <location>
        <begin position="971"/>
        <end position="1005"/>
    </location>
</feature>
<dbReference type="SUPFAM" id="SSF50084">
    <property type="entry name" value="Myosin S1 fragment, N-terminal domain"/>
    <property type="match status" value="1"/>
</dbReference>
<dbReference type="PANTHER" id="PTHR13140">
    <property type="entry name" value="MYOSIN"/>
    <property type="match status" value="1"/>
</dbReference>
<dbReference type="Gene3D" id="1.20.120.720">
    <property type="entry name" value="Myosin VI head, motor domain, U50 subdomain"/>
    <property type="match status" value="1"/>
</dbReference>
<dbReference type="InterPro" id="IPR000048">
    <property type="entry name" value="IQ_motif_EF-hand-BS"/>
</dbReference>
<keyword evidence="3 8" id="KW-0067">ATP-binding</keyword>
<comment type="similarity">
    <text evidence="1 8">Belongs to the TRAFAC class myosin-kinesin ATPase superfamily. Myosin family.</text>
</comment>
<dbReference type="OrthoDB" id="6108017at2759"/>
<dbReference type="EMBL" id="KZ819328">
    <property type="protein sequence ID" value="PWN20360.1"/>
    <property type="molecule type" value="Genomic_DNA"/>
</dbReference>
<dbReference type="SUPFAM" id="SSF52540">
    <property type="entry name" value="P-loop containing nucleoside triphosphate hydrolases"/>
    <property type="match status" value="2"/>
</dbReference>
<dbReference type="InterPro" id="IPR046943">
    <property type="entry name" value="Fungal_Myo2/2A_CBD"/>
</dbReference>
<dbReference type="SMART" id="SM01132">
    <property type="entry name" value="DIL"/>
    <property type="match status" value="1"/>
</dbReference>
<feature type="region of interest" description="Disordered" evidence="10">
    <location>
        <begin position="1064"/>
        <end position="1089"/>
    </location>
</feature>
<dbReference type="CDD" id="cd01380">
    <property type="entry name" value="MYSc_Myo5"/>
    <property type="match status" value="1"/>
</dbReference>
<evidence type="ECO:0000256" key="7">
    <source>
        <dbReference type="ARBA" id="ARBA00023203"/>
    </source>
</evidence>
<dbReference type="PROSITE" id="PS50096">
    <property type="entry name" value="IQ"/>
    <property type="match status" value="2"/>
</dbReference>
<organism evidence="13 14">
    <name type="scientific">Pseudomicrostroma glucosiphilum</name>
    <dbReference type="NCBI Taxonomy" id="1684307"/>
    <lineage>
        <taxon>Eukaryota</taxon>
        <taxon>Fungi</taxon>
        <taxon>Dikarya</taxon>
        <taxon>Basidiomycota</taxon>
        <taxon>Ustilaginomycotina</taxon>
        <taxon>Exobasidiomycetes</taxon>
        <taxon>Microstromatales</taxon>
        <taxon>Microstromatales incertae sedis</taxon>
        <taxon>Pseudomicrostroma</taxon>
    </lineage>
</organism>
<dbReference type="STRING" id="1684307.A0A316U580"/>
<feature type="region of interest" description="Actin-binding" evidence="8">
    <location>
        <begin position="681"/>
        <end position="703"/>
    </location>
</feature>
<dbReference type="GeneID" id="37012075"/>
<sequence length="1592" mass="178203">MAQATATALAAYVPGTRAWFPDKDLGWISATLINKPAITSATGEVSMEFQLDEADGVRVVKSSLEKLRGKGVEQELPPLRNPPLLEGTDDLTSLSYLNEPAVLHAILSRYSQRSIYTYSGIVLIAVNPFSALNLYGPELIQSYSGKRRGELEPHLFAIAEDAYRCMIQDEKDQTIVVSGESGAGKTVSAKFIMRYFATVEDPSRPRSRKAVGAAPKENGGMNETERQILATNPIMEAFGNAKTIRNDNSSRFGKYIEILFDSNHDIVGAKIRTYLLERSRLVYQPENERNYHVFYQLCAGAPTTERKELGLTDASDFAYLNQGKSNTIAGVDDAEDFKETQKALSTVGLTVEKQWSVFRLLAALLHLGNVQIGATRSDAMLAQDDANLLMATKLLGIDVNEFRKWAVKKQIVTRGEKIVSNLTQAQAIVVRDSVAKYVYSSLFDWLVDQLNSSLALGSTASRKSMIGVLDIYGFERFKVNSFEQFCINYANERLQHEFNRHVFKLEQDEYIAEEINWTFINFSDNQPTIDMIESRLGILSLLDEESRLPSGADASFLQKLYTQMEKKPEYKNSFQKPRFGSSSFTVCHYALDVSYEAEGFLEKNRDAVPDEHLALLSATTNPFLKEVLETATQLAQSAKEQPAGPGASVGADGETKAVAPRRPMGGIVKKPTLGSQFKASLVSLMATIDATNAHYIRCIKPNEAKKAWEVEPQNVLGQLRACGVLETIRISTAGYPSRRTFADFAERYYMLVPSAHWDMTSLDKAKELAAYILKTTITDADKYQVGLNKIFFRAGILAHFEQLRGQRLKVLVVLIQKNLRRNVEMKRYGNLKASTVKIQSWWRMCAAQKQVDIIRKESAATLLQTGIRRLLAQQKLKATVAAIVRIQSLVRGRAQRANFATSRTSFAAVTLQSLFRGILVRRQYAQDRKGIVLLQSCYRRRLAKKELVHLRNEAKTASHYKQVTYKLENKVVELTQNLQKRTKENKDLVAKVKALEISLQEWQGKHDQISTKSRELQTQLDQPSVPLAEFEAMIAAKQALEEQHDQSLKKVEEHESRIAALEEEVRSSAEELEARESALAKRDGEDSTTATALRAEIAKLKEDLHRASTLAQLSGNGEAVNGNSHRNTVSKPTNPDFPQLYDLTMGKEPPQSATGSRRAQRPRSAEMAGAGAVKKAQAAANRHVSVMPPQAPIVKDEDAVAEEIENILLDEAQLDEDLLQGLIQQLRTPMGEISPKECLFPSHLIALVLNEYWLRSMIRPSERVLANVMQTIQAHVMALDGDELITQAIYWISNVHELLSFVSVAESDLLAGIAPGDNDSAFGDYERLIVLAKHDLESLEYNIYHTLIDNTKRRLHKMVVPAVIESQSLPGFVENSGGRLFNRLMSTTNTPAYTMDDVLGVLNTVWRALKMYYLEASVVHQVITELMRLINSTAFNDVVLRRSFCSWKRAMQIQYNVTRIEEWCKAKGIPEAMLQLEHLSQSVKLLQLKKSTLADIDIIYDVSWVLTPSQIHKLISQYHTAEYENPISPEILKAAAARVTPNDRNDHLLLPPEVDEAGPYELPLPREVTGIETYIPAFIQAPSLRTLASLVT</sequence>
<dbReference type="Gene3D" id="1.20.5.190">
    <property type="match status" value="2"/>
</dbReference>
<feature type="domain" description="Myosin motor" evidence="12">
    <location>
        <begin position="86"/>
        <end position="805"/>
    </location>
</feature>
<dbReference type="CDD" id="cd15480">
    <property type="entry name" value="fMyo2p_CBD"/>
    <property type="match status" value="1"/>
</dbReference>
<dbReference type="PANTHER" id="PTHR13140:SF706">
    <property type="entry name" value="DILUTE CLASS UNCONVENTIONAL MYOSIN, ISOFORM C"/>
    <property type="match status" value="1"/>
</dbReference>
<dbReference type="GO" id="GO:0000146">
    <property type="term" value="F:microfilament motor activity"/>
    <property type="evidence" value="ECO:0007669"/>
    <property type="project" value="TreeGrafter"/>
</dbReference>
<dbReference type="Gene3D" id="1.20.58.530">
    <property type="match status" value="1"/>
</dbReference>
<evidence type="ECO:0000256" key="5">
    <source>
        <dbReference type="ARBA" id="ARBA00023123"/>
    </source>
</evidence>
<dbReference type="GO" id="GO:0005737">
    <property type="term" value="C:cytoplasm"/>
    <property type="evidence" value="ECO:0007669"/>
    <property type="project" value="TreeGrafter"/>
</dbReference>
<keyword evidence="5 8" id="KW-0518">Myosin</keyword>
<dbReference type="GO" id="GO:0016459">
    <property type="term" value="C:myosin complex"/>
    <property type="evidence" value="ECO:0007669"/>
    <property type="project" value="UniProtKB-KW"/>
</dbReference>
<keyword evidence="7 8" id="KW-0009">Actin-binding</keyword>
<dbReference type="InterPro" id="IPR001609">
    <property type="entry name" value="Myosin_head_motor_dom-like"/>
</dbReference>
<evidence type="ECO:0000256" key="2">
    <source>
        <dbReference type="ARBA" id="ARBA00022741"/>
    </source>
</evidence>
<dbReference type="InterPro" id="IPR027417">
    <property type="entry name" value="P-loop_NTPase"/>
</dbReference>
<evidence type="ECO:0000313" key="13">
    <source>
        <dbReference type="EMBL" id="PWN20360.1"/>
    </source>
</evidence>
<dbReference type="Pfam" id="PF00063">
    <property type="entry name" value="Myosin_head"/>
    <property type="match status" value="1"/>
</dbReference>
<feature type="compositionally biased region" description="Polar residues" evidence="10">
    <location>
        <begin position="1112"/>
        <end position="1133"/>
    </location>
</feature>
<dbReference type="InterPro" id="IPR036103">
    <property type="entry name" value="MYSc_Myo5"/>
</dbReference>
<dbReference type="FunFam" id="1.10.10.820:FF:000001">
    <property type="entry name" value="Myosin heavy chain"/>
    <property type="match status" value="1"/>
</dbReference>
<dbReference type="InterPro" id="IPR002710">
    <property type="entry name" value="Dilute_dom"/>
</dbReference>
<evidence type="ECO:0000256" key="1">
    <source>
        <dbReference type="ARBA" id="ARBA00008314"/>
    </source>
</evidence>
<dbReference type="Gene3D" id="6.20.240.20">
    <property type="match status" value="1"/>
</dbReference>
<dbReference type="PROSITE" id="PS51126">
    <property type="entry name" value="DILUTE"/>
    <property type="match status" value="1"/>
</dbReference>
<keyword evidence="4 9" id="KW-0175">Coiled coil</keyword>
<dbReference type="InterPro" id="IPR036961">
    <property type="entry name" value="Kinesin_motor_dom_sf"/>
</dbReference>
<dbReference type="Gene3D" id="1.10.287.1490">
    <property type="match status" value="1"/>
</dbReference>
<feature type="region of interest" description="Disordered" evidence="10">
    <location>
        <begin position="635"/>
        <end position="664"/>
    </location>
</feature>
<dbReference type="Pfam" id="PF01843">
    <property type="entry name" value="DIL"/>
    <property type="match status" value="1"/>
</dbReference>
<dbReference type="SMART" id="SM00242">
    <property type="entry name" value="MYSc"/>
    <property type="match status" value="1"/>
</dbReference>
<dbReference type="SMART" id="SM00015">
    <property type="entry name" value="IQ"/>
    <property type="match status" value="6"/>
</dbReference>
<dbReference type="RefSeq" id="XP_025347520.1">
    <property type="nucleotide sequence ID" value="XM_025490341.1"/>
</dbReference>
<feature type="region of interest" description="Disordered" evidence="10">
    <location>
        <begin position="1112"/>
        <end position="1168"/>
    </location>
</feature>
<feature type="domain" description="Dilute" evidence="11">
    <location>
        <begin position="1266"/>
        <end position="1541"/>
    </location>
</feature>
<dbReference type="Gene3D" id="3.40.850.10">
    <property type="entry name" value="Kinesin motor domain"/>
    <property type="match status" value="1"/>
</dbReference>
<evidence type="ECO:0000256" key="10">
    <source>
        <dbReference type="SAM" id="MobiDB-lite"/>
    </source>
</evidence>
<evidence type="ECO:0000313" key="14">
    <source>
        <dbReference type="Proteomes" id="UP000245942"/>
    </source>
</evidence>
<feature type="compositionally biased region" description="Basic and acidic residues" evidence="10">
    <location>
        <begin position="1064"/>
        <end position="1085"/>
    </location>
</feature>
<dbReference type="GO" id="GO:0007015">
    <property type="term" value="P:actin filament organization"/>
    <property type="evidence" value="ECO:0007669"/>
    <property type="project" value="TreeGrafter"/>
</dbReference>
<dbReference type="PROSITE" id="PS51456">
    <property type="entry name" value="MYOSIN_MOTOR"/>
    <property type="match status" value="1"/>
</dbReference>
<dbReference type="Pfam" id="PF00612">
    <property type="entry name" value="IQ"/>
    <property type="match status" value="2"/>
</dbReference>
<feature type="binding site" evidence="8">
    <location>
        <begin position="179"/>
        <end position="186"/>
    </location>
    <ligand>
        <name>ATP</name>
        <dbReference type="ChEBI" id="CHEBI:30616"/>
    </ligand>
</feature>
<evidence type="ECO:0000256" key="3">
    <source>
        <dbReference type="ARBA" id="ARBA00022840"/>
    </source>
</evidence>
<gene>
    <name evidence="13" type="ORF">BCV69DRAFT_249480</name>
</gene>
<evidence type="ECO:0000256" key="6">
    <source>
        <dbReference type="ARBA" id="ARBA00023175"/>
    </source>
</evidence>
<protein>
    <submittedName>
        <fullName evidence="13">Putative myosin V</fullName>
    </submittedName>
</protein>
<evidence type="ECO:0000256" key="4">
    <source>
        <dbReference type="ARBA" id="ARBA00023054"/>
    </source>
</evidence>
<name>A0A316U580_9BASI</name>
<evidence type="ECO:0000259" key="11">
    <source>
        <dbReference type="PROSITE" id="PS51126"/>
    </source>
</evidence>
<dbReference type="Proteomes" id="UP000245942">
    <property type="component" value="Unassembled WGS sequence"/>
</dbReference>
<reference evidence="13 14" key="1">
    <citation type="journal article" date="2018" name="Mol. Biol. Evol.">
        <title>Broad Genomic Sampling Reveals a Smut Pathogenic Ancestry of the Fungal Clade Ustilaginomycotina.</title>
        <authorList>
            <person name="Kijpornyongpan T."/>
            <person name="Mondo S.J."/>
            <person name="Barry K."/>
            <person name="Sandor L."/>
            <person name="Lee J."/>
            <person name="Lipzen A."/>
            <person name="Pangilinan J."/>
            <person name="LaButti K."/>
            <person name="Hainaut M."/>
            <person name="Henrissat B."/>
            <person name="Grigoriev I.V."/>
            <person name="Spatafora J.W."/>
            <person name="Aime M.C."/>
        </authorList>
    </citation>
    <scope>NUCLEOTIDE SEQUENCE [LARGE SCALE GENOMIC DNA]</scope>
    <source>
        <strain evidence="13 14">MCA 4718</strain>
    </source>
</reference>
<dbReference type="Gene3D" id="1.10.10.820">
    <property type="match status" value="1"/>
</dbReference>
<keyword evidence="14" id="KW-1185">Reference proteome</keyword>
<keyword evidence="2 8" id="KW-0547">Nucleotide-binding</keyword>
<proteinExistence type="inferred from homology"/>
<dbReference type="GO" id="GO:0005524">
    <property type="term" value="F:ATP binding"/>
    <property type="evidence" value="ECO:0007669"/>
    <property type="project" value="UniProtKB-UniRule"/>
</dbReference>
<evidence type="ECO:0000256" key="9">
    <source>
        <dbReference type="SAM" id="Coils"/>
    </source>
</evidence>
<evidence type="ECO:0000256" key="8">
    <source>
        <dbReference type="PROSITE-ProRule" id="PRU00782"/>
    </source>
</evidence>